<feature type="site" description="Discriminates between blocked and unblocked aminoacyl-tRNA" evidence="4">
    <location>
        <position position="9"/>
    </location>
</feature>
<proteinExistence type="inferred from homology"/>
<dbReference type="SUPFAM" id="SSF53178">
    <property type="entry name" value="Peptidyl-tRNA hydrolase-like"/>
    <property type="match status" value="1"/>
</dbReference>
<keyword evidence="3 4" id="KW-0694">RNA-binding</keyword>
<dbReference type="PANTHER" id="PTHR17224:SF1">
    <property type="entry name" value="PEPTIDYL-TRNA HYDROLASE"/>
    <property type="match status" value="1"/>
</dbReference>
<dbReference type="CDD" id="cd00462">
    <property type="entry name" value="PTH"/>
    <property type="match status" value="1"/>
</dbReference>
<dbReference type="GO" id="GO:0000049">
    <property type="term" value="F:tRNA binding"/>
    <property type="evidence" value="ECO:0007669"/>
    <property type="project" value="UniProtKB-UniRule"/>
</dbReference>
<evidence type="ECO:0000256" key="1">
    <source>
        <dbReference type="ARBA" id="ARBA00022555"/>
    </source>
</evidence>
<feature type="active site" description="Proton acceptor" evidence="4">
    <location>
        <position position="19"/>
    </location>
</feature>
<dbReference type="Proteomes" id="UP000178385">
    <property type="component" value="Unassembled WGS sequence"/>
</dbReference>
<keyword evidence="2 4" id="KW-0378">Hydrolase</keyword>
<feature type="binding site" evidence="4">
    <location>
        <position position="68"/>
    </location>
    <ligand>
        <name>tRNA</name>
        <dbReference type="ChEBI" id="CHEBI:17843"/>
    </ligand>
</feature>
<dbReference type="Gene3D" id="3.40.50.1470">
    <property type="entry name" value="Peptidyl-tRNA hydrolase"/>
    <property type="match status" value="1"/>
</dbReference>
<comment type="function">
    <text evidence="4">Hydrolyzes ribosome-free peptidyl-tRNAs (with 1 or more amino acids incorporated), which drop off the ribosome during protein synthesis, or as a result of ribosome stalling.</text>
</comment>
<comment type="function">
    <text evidence="4">Catalyzes the release of premature peptidyl moieties from peptidyl-tRNA molecules trapped in stalled 50S ribosomal subunits, and thus maintains levels of free tRNAs and 50S ribosomes.</text>
</comment>
<dbReference type="InterPro" id="IPR036416">
    <property type="entry name" value="Pept_tRNA_hydro_sf"/>
</dbReference>
<feature type="binding site" evidence="4">
    <location>
        <position position="66"/>
    </location>
    <ligand>
        <name>tRNA</name>
        <dbReference type="ChEBI" id="CHEBI:17843"/>
    </ligand>
</feature>
<evidence type="ECO:0000256" key="2">
    <source>
        <dbReference type="ARBA" id="ARBA00022801"/>
    </source>
</evidence>
<organism evidence="5 6">
    <name type="scientific">Candidatus Buchananbacteria bacterium RIFCSPHIGHO2_01_FULL_47_11b</name>
    <dbReference type="NCBI Taxonomy" id="1797537"/>
    <lineage>
        <taxon>Bacteria</taxon>
        <taxon>Candidatus Buchananiibacteriota</taxon>
    </lineage>
</organism>
<evidence type="ECO:0000313" key="5">
    <source>
        <dbReference type="EMBL" id="OGY47796.1"/>
    </source>
</evidence>
<evidence type="ECO:0000256" key="4">
    <source>
        <dbReference type="HAMAP-Rule" id="MF_00083"/>
    </source>
</evidence>
<comment type="subunit">
    <text evidence="4">Monomer.</text>
</comment>
<accession>A0A1G1Y7I9</accession>
<reference evidence="5 6" key="1">
    <citation type="journal article" date="2016" name="Nat. Commun.">
        <title>Thousands of microbial genomes shed light on interconnected biogeochemical processes in an aquifer system.</title>
        <authorList>
            <person name="Anantharaman K."/>
            <person name="Brown C.T."/>
            <person name="Hug L.A."/>
            <person name="Sharon I."/>
            <person name="Castelle C.J."/>
            <person name="Probst A.J."/>
            <person name="Thomas B.C."/>
            <person name="Singh A."/>
            <person name="Wilkins M.J."/>
            <person name="Karaoz U."/>
            <person name="Brodie E.L."/>
            <person name="Williams K.H."/>
            <person name="Hubbard S.S."/>
            <person name="Banfield J.F."/>
        </authorList>
    </citation>
    <scope>NUCLEOTIDE SEQUENCE [LARGE SCALE GENOMIC DNA]</scope>
</reference>
<dbReference type="GO" id="GO:0072344">
    <property type="term" value="P:rescue of stalled ribosome"/>
    <property type="evidence" value="ECO:0007669"/>
    <property type="project" value="UniProtKB-UniRule"/>
</dbReference>
<comment type="caution">
    <text evidence="4">Lacks conserved residue(s) required for the propagation of feature annotation.</text>
</comment>
<dbReference type="GO" id="GO:0004045">
    <property type="term" value="F:peptidyl-tRNA hydrolase activity"/>
    <property type="evidence" value="ECO:0007669"/>
    <property type="project" value="UniProtKB-UniRule"/>
</dbReference>
<dbReference type="GO" id="GO:0005737">
    <property type="term" value="C:cytoplasm"/>
    <property type="evidence" value="ECO:0007669"/>
    <property type="project" value="UniProtKB-SubCell"/>
</dbReference>
<evidence type="ECO:0000313" key="6">
    <source>
        <dbReference type="Proteomes" id="UP000178385"/>
    </source>
</evidence>
<dbReference type="Pfam" id="PF01195">
    <property type="entry name" value="Pept_tRNA_hydro"/>
    <property type="match status" value="1"/>
</dbReference>
<gene>
    <name evidence="4" type="primary">pth</name>
    <name evidence="5" type="ORF">A2840_01105</name>
</gene>
<keyword evidence="4" id="KW-0963">Cytoplasm</keyword>
<comment type="subcellular location">
    <subcellularLocation>
        <location evidence="4">Cytoplasm</location>
    </subcellularLocation>
</comment>
<dbReference type="AlphaFoldDB" id="A0A1G1Y7I9"/>
<sequence length="185" mass="20640">MKLLVGLGNPGREYEKTWHNLGFEVAQLFGKQVGVTDFKLKKKLKALVADATINEEKIILTLPQTFMNKSGESVRQLISFYKITLTDLWVIHDEIDLEVGSIKISTNVSGAGHRGVQSIIDAVGGQTFTRFRIGIRSERQGQIPTEDFVLQKYDRKTIEPIIKKTAAAIQTALTDGLAKAQNQFH</sequence>
<keyword evidence="1 4" id="KW-0820">tRNA-binding</keyword>
<comment type="catalytic activity">
    <reaction evidence="4">
        <text>an N-acyl-L-alpha-aminoacyl-tRNA + H2O = an N-acyl-L-amino acid + a tRNA + H(+)</text>
        <dbReference type="Rhea" id="RHEA:54448"/>
        <dbReference type="Rhea" id="RHEA-COMP:10123"/>
        <dbReference type="Rhea" id="RHEA-COMP:13883"/>
        <dbReference type="ChEBI" id="CHEBI:15377"/>
        <dbReference type="ChEBI" id="CHEBI:15378"/>
        <dbReference type="ChEBI" id="CHEBI:59874"/>
        <dbReference type="ChEBI" id="CHEBI:78442"/>
        <dbReference type="ChEBI" id="CHEBI:138191"/>
        <dbReference type="EC" id="3.1.1.29"/>
    </reaction>
</comment>
<evidence type="ECO:0000256" key="3">
    <source>
        <dbReference type="ARBA" id="ARBA00022884"/>
    </source>
</evidence>
<feature type="binding site" evidence="4">
    <location>
        <position position="14"/>
    </location>
    <ligand>
        <name>tRNA</name>
        <dbReference type="ChEBI" id="CHEBI:17843"/>
    </ligand>
</feature>
<dbReference type="InterPro" id="IPR001328">
    <property type="entry name" value="Pept_tRNA_hydro"/>
</dbReference>
<protein>
    <recommendedName>
        <fullName evidence="4">Peptidyl-tRNA hydrolase</fullName>
        <shortName evidence="4">Pth</shortName>
        <ecNumber evidence="4">3.1.1.29</ecNumber>
    </recommendedName>
</protein>
<comment type="caution">
    <text evidence="5">The sequence shown here is derived from an EMBL/GenBank/DDBJ whole genome shotgun (WGS) entry which is preliminary data.</text>
</comment>
<feature type="site" description="Stabilizes the basic form of H active site to accept a proton" evidence="4">
    <location>
        <position position="93"/>
    </location>
</feature>
<dbReference type="GO" id="GO:0006515">
    <property type="term" value="P:protein quality control for misfolded or incompletely synthesized proteins"/>
    <property type="evidence" value="ECO:0007669"/>
    <property type="project" value="UniProtKB-UniRule"/>
</dbReference>
<dbReference type="EC" id="3.1.1.29" evidence="4"/>
<name>A0A1G1Y7I9_9BACT</name>
<comment type="similarity">
    <text evidence="4">Belongs to the PTH family.</text>
</comment>
<dbReference type="HAMAP" id="MF_00083">
    <property type="entry name" value="Pept_tRNA_hydro_bact"/>
    <property type="match status" value="1"/>
</dbReference>
<dbReference type="NCBIfam" id="TIGR00447">
    <property type="entry name" value="pth"/>
    <property type="match status" value="1"/>
</dbReference>
<dbReference type="EMBL" id="MHIG01000007">
    <property type="protein sequence ID" value="OGY47796.1"/>
    <property type="molecule type" value="Genomic_DNA"/>
</dbReference>
<dbReference type="PANTHER" id="PTHR17224">
    <property type="entry name" value="PEPTIDYL-TRNA HYDROLASE"/>
    <property type="match status" value="1"/>
</dbReference>